<dbReference type="AlphaFoldDB" id="A0A7Y0L8D6"/>
<name>A0A7Y0L8D6_9FIRM</name>
<sequence length="147" mass="15979">MSKFESNAKTANDPLSSNPPSHHNHENVDPSVLVDCSVTLEPQYVPGGTVWIRQGPGNEASILIIVENLPDPRTFGEELTDYWYVIYGVIERRMGRLEGTSIWFASHSGTDLPVPFPPLAPVSIVPGTKGEPAAGFAVLDGNLRDCH</sequence>
<dbReference type="Proteomes" id="UP000533476">
    <property type="component" value="Unassembled WGS sequence"/>
</dbReference>
<comment type="caution">
    <text evidence="2">The sequence shown here is derived from an EMBL/GenBank/DDBJ whole genome shotgun (WGS) entry which is preliminary data.</text>
</comment>
<evidence type="ECO:0000313" key="2">
    <source>
        <dbReference type="EMBL" id="NMP25208.1"/>
    </source>
</evidence>
<protein>
    <submittedName>
        <fullName evidence="2">Uncharacterized protein</fullName>
    </submittedName>
</protein>
<gene>
    <name evidence="2" type="ORF">HIJ39_23230</name>
</gene>
<keyword evidence="3" id="KW-1185">Reference proteome</keyword>
<feature type="region of interest" description="Disordered" evidence="1">
    <location>
        <begin position="1"/>
        <end position="28"/>
    </location>
</feature>
<dbReference type="RefSeq" id="WP_169103390.1">
    <property type="nucleotide sequence ID" value="NZ_JABBVZ010000313.1"/>
</dbReference>
<reference evidence="2 3" key="1">
    <citation type="submission" date="2020-04" db="EMBL/GenBank/DDBJ databases">
        <authorList>
            <person name="Zhang R."/>
            <person name="Schippers A."/>
        </authorList>
    </citation>
    <scope>NUCLEOTIDE SEQUENCE [LARGE SCALE GENOMIC DNA]</scope>
    <source>
        <strain evidence="2 3">DSM 109850</strain>
    </source>
</reference>
<proteinExistence type="predicted"/>
<accession>A0A7Y0L8D6</accession>
<dbReference type="EMBL" id="JABBVZ010000313">
    <property type="protein sequence ID" value="NMP25208.1"/>
    <property type="molecule type" value="Genomic_DNA"/>
</dbReference>
<organism evidence="2 3">
    <name type="scientific">Sulfobacillus harzensis</name>
    <dbReference type="NCBI Taxonomy" id="2729629"/>
    <lineage>
        <taxon>Bacteria</taxon>
        <taxon>Bacillati</taxon>
        <taxon>Bacillota</taxon>
        <taxon>Clostridia</taxon>
        <taxon>Eubacteriales</taxon>
        <taxon>Clostridiales Family XVII. Incertae Sedis</taxon>
        <taxon>Sulfobacillus</taxon>
    </lineage>
</organism>
<evidence type="ECO:0000256" key="1">
    <source>
        <dbReference type="SAM" id="MobiDB-lite"/>
    </source>
</evidence>
<feature type="compositionally biased region" description="Polar residues" evidence="1">
    <location>
        <begin position="1"/>
        <end position="21"/>
    </location>
</feature>
<evidence type="ECO:0000313" key="3">
    <source>
        <dbReference type="Proteomes" id="UP000533476"/>
    </source>
</evidence>